<dbReference type="EMBL" id="LRXL01000026">
    <property type="protein sequence ID" value="OAB79743.1"/>
    <property type="molecule type" value="Genomic_DNA"/>
</dbReference>
<proteinExistence type="predicted"/>
<name>A0A167IKD6_9FLAO</name>
<dbReference type="OrthoDB" id="1189337at2"/>
<organism evidence="1 2">
    <name type="scientific">Cochleicola gelatinilyticus</name>
    <dbReference type="NCBI Taxonomy" id="1763537"/>
    <lineage>
        <taxon>Bacteria</taxon>
        <taxon>Pseudomonadati</taxon>
        <taxon>Bacteroidota</taxon>
        <taxon>Flavobacteriia</taxon>
        <taxon>Flavobacteriales</taxon>
        <taxon>Flavobacteriaceae</taxon>
        <taxon>Cochleicola</taxon>
    </lineage>
</organism>
<reference evidence="1 2" key="1">
    <citation type="submission" date="2016-02" db="EMBL/GenBank/DDBJ databases">
        <title>Ulvibacter sp. LPB0005, isolated from Thais luteostoma.</title>
        <authorList>
            <person name="Shin S.-K."/>
            <person name="Yi H."/>
        </authorList>
    </citation>
    <scope>NUCLEOTIDE SEQUENCE [LARGE SCALE GENOMIC DNA]</scope>
    <source>
        <strain evidence="1 2">LPB0005</strain>
    </source>
</reference>
<comment type="caution">
    <text evidence="1">The sequence shown here is derived from an EMBL/GenBank/DDBJ whole genome shotgun (WGS) entry which is preliminary data.</text>
</comment>
<dbReference type="RefSeq" id="WP_068589668.1">
    <property type="nucleotide sequence ID" value="NZ_LRXL01000026.1"/>
</dbReference>
<gene>
    <name evidence="1" type="ORF">ULVI_03080</name>
</gene>
<evidence type="ECO:0000313" key="1">
    <source>
        <dbReference type="EMBL" id="OAB79743.1"/>
    </source>
</evidence>
<sequence>MKNLAGHLVVWAFLTTILVPMNVLSASLSKELKENPESVTVQPYELYARGDISAASGIYEFINNTTDKAQGISNIDKGRLASNEAFIFNGLSIRYSKDAVNKVGDVAYNSALPNALRNAELEIRQNGRVVLNMPVASFHNKDSGSTEHDNFTFVGSLLYITDDTDFTVSFKFPRGVAMPAGETTNYSYAELRMAGHRTIKK</sequence>
<keyword evidence="2" id="KW-1185">Reference proteome</keyword>
<protein>
    <submittedName>
        <fullName evidence="1">Uncharacterized protein</fullName>
    </submittedName>
</protein>
<dbReference type="STRING" id="1763537.ULVI_03080"/>
<dbReference type="AlphaFoldDB" id="A0A167IKD6"/>
<dbReference type="Proteomes" id="UP000077013">
    <property type="component" value="Unassembled WGS sequence"/>
</dbReference>
<accession>A0A167IKD6</accession>
<evidence type="ECO:0000313" key="2">
    <source>
        <dbReference type="Proteomes" id="UP000077013"/>
    </source>
</evidence>